<gene>
    <name evidence="1" type="ORF">SAMN02982919_02327</name>
</gene>
<dbReference type="STRING" id="180197.SAMN02982919_02327"/>
<evidence type="ECO:0008006" key="3">
    <source>
        <dbReference type="Google" id="ProtNLM"/>
    </source>
</evidence>
<organism evidence="1 2">
    <name type="scientific">Giesbergeria anulus</name>
    <dbReference type="NCBI Taxonomy" id="180197"/>
    <lineage>
        <taxon>Bacteria</taxon>
        <taxon>Pseudomonadati</taxon>
        <taxon>Pseudomonadota</taxon>
        <taxon>Betaproteobacteria</taxon>
        <taxon>Burkholderiales</taxon>
        <taxon>Comamonadaceae</taxon>
        <taxon>Giesbergeria</taxon>
    </lineage>
</organism>
<dbReference type="RefSeq" id="WP_143059662.1">
    <property type="nucleotide sequence ID" value="NZ_FOGD01000007.1"/>
</dbReference>
<keyword evidence="2" id="KW-1185">Reference proteome</keyword>
<dbReference type="AlphaFoldDB" id="A0A1H9NS60"/>
<dbReference type="Proteomes" id="UP000199766">
    <property type="component" value="Unassembled WGS sequence"/>
</dbReference>
<dbReference type="EMBL" id="FOGD01000007">
    <property type="protein sequence ID" value="SER38884.1"/>
    <property type="molecule type" value="Genomic_DNA"/>
</dbReference>
<accession>A0A1H9NS60</accession>
<evidence type="ECO:0000313" key="2">
    <source>
        <dbReference type="Proteomes" id="UP000199766"/>
    </source>
</evidence>
<sequence length="92" mass="10374">MLDLIVSGCIARKAVARVDKNNKPFVLAKIRIPLPDKSFIATIIAFRQDLIEKLNKLNEGDFINVSGAANLYMCQFNNKDFVKIDITVSQIY</sequence>
<reference evidence="1 2" key="1">
    <citation type="submission" date="2016-10" db="EMBL/GenBank/DDBJ databases">
        <authorList>
            <person name="de Groot N.N."/>
        </authorList>
    </citation>
    <scope>NUCLEOTIDE SEQUENCE [LARGE SCALE GENOMIC DNA]</scope>
    <source>
        <strain evidence="1 2">ATCC 35958</strain>
    </source>
</reference>
<protein>
    <recommendedName>
        <fullName evidence="3">Single-strand binding protein family protein</fullName>
    </recommendedName>
</protein>
<evidence type="ECO:0000313" key="1">
    <source>
        <dbReference type="EMBL" id="SER38884.1"/>
    </source>
</evidence>
<proteinExistence type="predicted"/>
<name>A0A1H9NS60_9BURK</name>
<dbReference type="OrthoDB" id="8813484at2"/>